<dbReference type="RefSeq" id="WP_127094946.1">
    <property type="nucleotide sequence ID" value="NZ_CP031423.1"/>
</dbReference>
<organism evidence="2 3">
    <name type="scientific">Microbacterium lemovicicum</name>
    <dbReference type="NCBI Taxonomy" id="1072463"/>
    <lineage>
        <taxon>Bacteria</taxon>
        <taxon>Bacillati</taxon>
        <taxon>Actinomycetota</taxon>
        <taxon>Actinomycetes</taxon>
        <taxon>Micrococcales</taxon>
        <taxon>Microbacteriaceae</taxon>
        <taxon>Microbacterium</taxon>
    </lineage>
</organism>
<keyword evidence="3" id="KW-1185">Reference proteome</keyword>
<dbReference type="SUPFAM" id="SSF52540">
    <property type="entry name" value="P-loop containing nucleoside triphosphate hydrolases"/>
    <property type="match status" value="1"/>
</dbReference>
<evidence type="ECO:0000259" key="1">
    <source>
        <dbReference type="Pfam" id="PF13521"/>
    </source>
</evidence>
<sequence length="184" mass="19761">MRIVISGTHASGKSTLIADFAARHPAFVVLPDPFELLDETWDAPGAGMFAAQLRIAAERLGEGDPSADLIAERGPLDFVAYLLALDEVQGTSTPRDLLARYTSITARAMRAVDLLVVLPLSARDEIHVGADEHLALRTAMNDVLLELIDDPELVGDGVTVAEVTGDRDERLATLEALLDDQLHG</sequence>
<dbReference type="AlphaFoldDB" id="A0A3S9W8D9"/>
<gene>
    <name evidence="2" type="ORF">CVS47_00823</name>
</gene>
<dbReference type="InterPro" id="IPR038727">
    <property type="entry name" value="NadR/Ttd14_AAA_dom"/>
</dbReference>
<name>A0A3S9W8D9_9MICO</name>
<feature type="domain" description="NadR/Ttd14 AAA" evidence="1">
    <location>
        <begin position="2"/>
        <end position="170"/>
    </location>
</feature>
<evidence type="ECO:0000313" key="2">
    <source>
        <dbReference type="EMBL" id="AZS36223.1"/>
    </source>
</evidence>
<dbReference type="Pfam" id="PF13521">
    <property type="entry name" value="AAA_28"/>
    <property type="match status" value="1"/>
</dbReference>
<dbReference type="OrthoDB" id="7351510at2"/>
<accession>A0A3S9W8D9</accession>
<dbReference type="Proteomes" id="UP000276888">
    <property type="component" value="Chromosome"/>
</dbReference>
<dbReference type="EMBL" id="CP031423">
    <property type="protein sequence ID" value="AZS36223.1"/>
    <property type="molecule type" value="Genomic_DNA"/>
</dbReference>
<reference evidence="2 3" key="1">
    <citation type="submission" date="2018-08" db="EMBL/GenBank/DDBJ databases">
        <title>Microbacterium lemovicicum sp. nov., a bacterium isolated from a natural uranium-rich soil.</title>
        <authorList>
            <person name="ORTET P."/>
        </authorList>
    </citation>
    <scope>NUCLEOTIDE SEQUENCE [LARGE SCALE GENOMIC DNA]</scope>
    <source>
        <strain evidence="2 3">Viu22</strain>
    </source>
</reference>
<dbReference type="Gene3D" id="3.40.50.300">
    <property type="entry name" value="P-loop containing nucleotide triphosphate hydrolases"/>
    <property type="match status" value="1"/>
</dbReference>
<evidence type="ECO:0000313" key="3">
    <source>
        <dbReference type="Proteomes" id="UP000276888"/>
    </source>
</evidence>
<dbReference type="KEGG" id="mlv:CVS47_00823"/>
<dbReference type="InterPro" id="IPR027417">
    <property type="entry name" value="P-loop_NTPase"/>
</dbReference>
<protein>
    <recommendedName>
        <fullName evidence="1">NadR/Ttd14 AAA domain-containing protein</fullName>
    </recommendedName>
</protein>
<proteinExistence type="predicted"/>